<dbReference type="InterPro" id="IPR029063">
    <property type="entry name" value="SAM-dependent_MTases_sf"/>
</dbReference>
<comment type="caution">
    <text evidence="3">The sequence shown here is derived from an EMBL/GenBank/DDBJ whole genome shotgun (WGS) entry which is preliminary data.</text>
</comment>
<sequence length="328" mass="37612">MDSGKTPIEPAEGTPESDEFDFVSDWDKLSIPPRDAGSNVWQHVYEGGRRYHLYKHGRYPIPNDETEQDREDMKHAMMMELCDGSLFYAPIGDFPKKIMDIGTGTGIWAIEVGDLFPDAEILGTDLSPIQPEWVPQNVRFMVDDCEDDWLNGFGWDFVHLRQMSGMVRNIEKVILQSFEHIKPGGWIELQDLHVRVNCDDGSMPIDDPLKRFYTIVFEALAKQGLDCDKPKNLRHTLERAGFVNIQCVRKKVPIGVWAKDPALRIVGHYMKTAILDVIPALAGKPFEDIQVSKVESAVWLAKLRQSLEDTNVHRYFTFFFWFAQKPLP</sequence>
<dbReference type="Pfam" id="PF13489">
    <property type="entry name" value="Methyltransf_23"/>
    <property type="match status" value="1"/>
</dbReference>
<dbReference type="CDD" id="cd02440">
    <property type="entry name" value="AdoMet_MTases"/>
    <property type="match status" value="1"/>
</dbReference>
<dbReference type="AlphaFoldDB" id="A0A507AU15"/>
<organism evidence="3 4">
    <name type="scientific">Thyridium curvatum</name>
    <dbReference type="NCBI Taxonomy" id="1093900"/>
    <lineage>
        <taxon>Eukaryota</taxon>
        <taxon>Fungi</taxon>
        <taxon>Dikarya</taxon>
        <taxon>Ascomycota</taxon>
        <taxon>Pezizomycotina</taxon>
        <taxon>Sordariomycetes</taxon>
        <taxon>Sordariomycetidae</taxon>
        <taxon>Thyridiales</taxon>
        <taxon>Thyridiaceae</taxon>
        <taxon>Thyridium</taxon>
    </lineage>
</organism>
<feature type="region of interest" description="Disordered" evidence="2">
    <location>
        <begin position="1"/>
        <end position="20"/>
    </location>
</feature>
<evidence type="ECO:0000256" key="2">
    <source>
        <dbReference type="SAM" id="MobiDB-lite"/>
    </source>
</evidence>
<dbReference type="InParanoid" id="A0A507AU15"/>
<dbReference type="Gene3D" id="3.40.50.150">
    <property type="entry name" value="Vaccinia Virus protein VP39"/>
    <property type="match status" value="1"/>
</dbReference>
<evidence type="ECO:0000313" key="3">
    <source>
        <dbReference type="EMBL" id="TPX08409.1"/>
    </source>
</evidence>
<dbReference type="PANTHER" id="PTHR43591:SF10">
    <property type="entry name" value="ABC TRANSMEMBRANE TYPE-1 DOMAIN-CONTAINING PROTEIN-RELATED"/>
    <property type="match status" value="1"/>
</dbReference>
<dbReference type="EMBL" id="SKBQ01000079">
    <property type="protein sequence ID" value="TPX08409.1"/>
    <property type="molecule type" value="Genomic_DNA"/>
</dbReference>
<dbReference type="Proteomes" id="UP000319257">
    <property type="component" value="Unassembled WGS sequence"/>
</dbReference>
<reference evidence="3 4" key="1">
    <citation type="submission" date="2019-06" db="EMBL/GenBank/DDBJ databases">
        <title>Draft genome sequence of the filamentous fungus Phialemoniopsis curvata isolated from diesel fuel.</title>
        <authorList>
            <person name="Varaljay V.A."/>
            <person name="Lyon W.J."/>
            <person name="Crouch A.L."/>
            <person name="Drake C.E."/>
            <person name="Hollomon J.M."/>
            <person name="Nadeau L.J."/>
            <person name="Nunn H.S."/>
            <person name="Stevenson B.S."/>
            <person name="Bojanowski C.L."/>
            <person name="Crookes-Goodson W.J."/>
        </authorList>
    </citation>
    <scope>NUCLEOTIDE SEQUENCE [LARGE SCALE GENOMIC DNA]</scope>
    <source>
        <strain evidence="3 4">D216</strain>
    </source>
</reference>
<evidence type="ECO:0000313" key="4">
    <source>
        <dbReference type="Proteomes" id="UP000319257"/>
    </source>
</evidence>
<gene>
    <name evidence="3" type="ORF">E0L32_010139</name>
</gene>
<comment type="similarity">
    <text evidence="1">Belongs to the methyltransferase superfamily. LaeA methyltransferase family.</text>
</comment>
<dbReference type="OrthoDB" id="2013972at2759"/>
<dbReference type="RefSeq" id="XP_030990120.1">
    <property type="nucleotide sequence ID" value="XM_031132724.1"/>
</dbReference>
<proteinExistence type="inferred from homology"/>
<dbReference type="GeneID" id="41977586"/>
<protein>
    <recommendedName>
        <fullName evidence="5">Methyltransferase</fullName>
    </recommendedName>
</protein>
<dbReference type="GO" id="GO:0008168">
    <property type="term" value="F:methyltransferase activity"/>
    <property type="evidence" value="ECO:0007669"/>
    <property type="project" value="TreeGrafter"/>
</dbReference>
<evidence type="ECO:0008006" key="5">
    <source>
        <dbReference type="Google" id="ProtNLM"/>
    </source>
</evidence>
<name>A0A507AU15_9PEZI</name>
<dbReference type="PANTHER" id="PTHR43591">
    <property type="entry name" value="METHYLTRANSFERASE"/>
    <property type="match status" value="1"/>
</dbReference>
<accession>A0A507AU15</accession>
<dbReference type="SUPFAM" id="SSF53335">
    <property type="entry name" value="S-adenosyl-L-methionine-dependent methyltransferases"/>
    <property type="match status" value="1"/>
</dbReference>
<keyword evidence="4" id="KW-1185">Reference proteome</keyword>
<dbReference type="STRING" id="1093900.A0A507AU15"/>
<evidence type="ECO:0000256" key="1">
    <source>
        <dbReference type="ARBA" id="ARBA00038158"/>
    </source>
</evidence>